<keyword evidence="1" id="KW-0175">Coiled coil</keyword>
<accession>A0A9P1CNE0</accession>
<feature type="compositionally biased region" description="Basic and acidic residues" evidence="2">
    <location>
        <begin position="10"/>
        <end position="19"/>
    </location>
</feature>
<keyword evidence="5" id="KW-1185">Reference proteome</keyword>
<dbReference type="EMBL" id="CAMXCT010001905">
    <property type="protein sequence ID" value="CAI3994063.1"/>
    <property type="molecule type" value="Genomic_DNA"/>
</dbReference>
<dbReference type="AlphaFoldDB" id="A0A9P1CNE0"/>
<gene>
    <name evidence="3" type="ORF">C1SCF055_LOCUS20743</name>
</gene>
<dbReference type="EMBL" id="CAMXCT020001905">
    <property type="protein sequence ID" value="CAL1147438.1"/>
    <property type="molecule type" value="Genomic_DNA"/>
</dbReference>
<evidence type="ECO:0000256" key="2">
    <source>
        <dbReference type="SAM" id="MobiDB-lite"/>
    </source>
</evidence>
<protein>
    <submittedName>
        <fullName evidence="3">Uncharacterized protein</fullName>
    </submittedName>
</protein>
<organism evidence="3">
    <name type="scientific">Cladocopium goreaui</name>
    <dbReference type="NCBI Taxonomy" id="2562237"/>
    <lineage>
        <taxon>Eukaryota</taxon>
        <taxon>Sar</taxon>
        <taxon>Alveolata</taxon>
        <taxon>Dinophyceae</taxon>
        <taxon>Suessiales</taxon>
        <taxon>Symbiodiniaceae</taxon>
        <taxon>Cladocopium</taxon>
    </lineage>
</organism>
<feature type="region of interest" description="Disordered" evidence="2">
    <location>
        <begin position="1"/>
        <end position="35"/>
    </location>
</feature>
<reference evidence="4 5" key="2">
    <citation type="submission" date="2024-05" db="EMBL/GenBank/DDBJ databases">
        <authorList>
            <person name="Chen Y."/>
            <person name="Shah S."/>
            <person name="Dougan E. K."/>
            <person name="Thang M."/>
            <person name="Chan C."/>
        </authorList>
    </citation>
    <scope>NUCLEOTIDE SEQUENCE [LARGE SCALE GENOMIC DNA]</scope>
</reference>
<feature type="non-terminal residue" evidence="3">
    <location>
        <position position="121"/>
    </location>
</feature>
<feature type="coiled-coil region" evidence="1">
    <location>
        <begin position="45"/>
        <end position="75"/>
    </location>
</feature>
<name>A0A9P1CNE0_9DINO</name>
<sequence>ALDFASPQRGRADVRRKVLEPGLSGEPLSDHGLPVEDTVTGEALLNAASKRLEELQEREKALDHLLTAMDEIQQKSAPVMEGLATFEEALQNAREKGVAKDLKLGEGVFLPCSKDEDQAWA</sequence>
<evidence type="ECO:0000256" key="1">
    <source>
        <dbReference type="SAM" id="Coils"/>
    </source>
</evidence>
<proteinExistence type="predicted"/>
<evidence type="ECO:0000313" key="3">
    <source>
        <dbReference type="EMBL" id="CAI3994063.1"/>
    </source>
</evidence>
<evidence type="ECO:0000313" key="5">
    <source>
        <dbReference type="Proteomes" id="UP001152797"/>
    </source>
</evidence>
<dbReference type="Proteomes" id="UP001152797">
    <property type="component" value="Unassembled WGS sequence"/>
</dbReference>
<comment type="caution">
    <text evidence="3">The sequence shown here is derived from an EMBL/GenBank/DDBJ whole genome shotgun (WGS) entry which is preliminary data.</text>
</comment>
<reference evidence="3" key="1">
    <citation type="submission" date="2022-10" db="EMBL/GenBank/DDBJ databases">
        <authorList>
            <person name="Chen Y."/>
            <person name="Dougan E. K."/>
            <person name="Chan C."/>
            <person name="Rhodes N."/>
            <person name="Thang M."/>
        </authorList>
    </citation>
    <scope>NUCLEOTIDE SEQUENCE</scope>
</reference>
<evidence type="ECO:0000313" key="4">
    <source>
        <dbReference type="EMBL" id="CAL4781375.1"/>
    </source>
</evidence>
<feature type="non-terminal residue" evidence="3">
    <location>
        <position position="1"/>
    </location>
</feature>
<dbReference type="EMBL" id="CAMXCT030001905">
    <property type="protein sequence ID" value="CAL4781375.1"/>
    <property type="molecule type" value="Genomic_DNA"/>
</dbReference>